<accession>A0AAN9XNE4</accession>
<comment type="subcellular location">
    <subcellularLocation>
        <location evidence="1">Membrane</location>
        <topology evidence="1">Multi-pass membrane protein</topology>
    </subcellularLocation>
</comment>
<dbReference type="InterPro" id="IPR022357">
    <property type="entry name" value="MIP_CS"/>
</dbReference>
<dbReference type="PANTHER" id="PTHR45724:SF52">
    <property type="entry name" value="MAJOR INTRINSIC PROTEIN (MIP) FAMILY TRANSPORTER"/>
    <property type="match status" value="1"/>
</dbReference>
<keyword evidence="9" id="KW-1185">Reference proteome</keyword>
<evidence type="ECO:0000256" key="7">
    <source>
        <dbReference type="SAM" id="Phobius"/>
    </source>
</evidence>
<dbReference type="PROSITE" id="PS00221">
    <property type="entry name" value="MIP"/>
    <property type="match status" value="1"/>
</dbReference>
<keyword evidence="3 6" id="KW-0812">Transmembrane</keyword>
<dbReference type="Gene3D" id="1.20.1080.10">
    <property type="entry name" value="Glycerol uptake facilitator protein"/>
    <property type="match status" value="1"/>
</dbReference>
<evidence type="ECO:0000256" key="4">
    <source>
        <dbReference type="ARBA" id="ARBA00022989"/>
    </source>
</evidence>
<dbReference type="InterPro" id="IPR000425">
    <property type="entry name" value="MIP"/>
</dbReference>
<evidence type="ECO:0000256" key="5">
    <source>
        <dbReference type="ARBA" id="ARBA00023136"/>
    </source>
</evidence>
<evidence type="ECO:0000256" key="6">
    <source>
        <dbReference type="RuleBase" id="RU000477"/>
    </source>
</evidence>
<evidence type="ECO:0000313" key="8">
    <source>
        <dbReference type="EMBL" id="KAK7400196.1"/>
    </source>
</evidence>
<keyword evidence="2 6" id="KW-0813">Transport</keyword>
<dbReference type="PRINTS" id="PR00783">
    <property type="entry name" value="MINTRINSICP"/>
</dbReference>
<sequence length="275" mass="29185">MDENSIINGTHELVLDVNKDVISRTSEASRSCVNVSFLQKLVAEVVGTYFLIFAGCASVVVNKNNDNVVTLPGISIVWGLVVMVLVYSVGHISGAHFNPAVTIAFASTKRFPVKQVPVYVVAQVVGSTLASGTLRLLFSGKDTQFSGTLPAGSDAQAFVIEFLITFFLMFVVSGVATDNRAIGELAGIAVGSTVLLNVLFAGPITGASMNPARSLGPAFVHNEYRGIWIYLVSPTIGAVSGAWVYNCIRYTDKPLREITKSASFLKAAGRSGSSR</sequence>
<evidence type="ECO:0000256" key="2">
    <source>
        <dbReference type="ARBA" id="ARBA00022448"/>
    </source>
</evidence>
<dbReference type="CDD" id="cd00333">
    <property type="entry name" value="MIP"/>
    <property type="match status" value="1"/>
</dbReference>
<dbReference type="NCBIfam" id="TIGR00861">
    <property type="entry name" value="MIP"/>
    <property type="match status" value="1"/>
</dbReference>
<dbReference type="EMBL" id="JAYMYS010000003">
    <property type="protein sequence ID" value="KAK7400196.1"/>
    <property type="molecule type" value="Genomic_DNA"/>
</dbReference>
<dbReference type="AlphaFoldDB" id="A0AAN9XNE4"/>
<feature type="transmembrane region" description="Helical" evidence="7">
    <location>
        <begin position="116"/>
        <end position="138"/>
    </location>
</feature>
<dbReference type="Proteomes" id="UP001386955">
    <property type="component" value="Unassembled WGS sequence"/>
</dbReference>
<keyword evidence="4 7" id="KW-1133">Transmembrane helix</keyword>
<dbReference type="Pfam" id="PF00230">
    <property type="entry name" value="MIP"/>
    <property type="match status" value="1"/>
</dbReference>
<dbReference type="InterPro" id="IPR023271">
    <property type="entry name" value="Aquaporin-like"/>
</dbReference>
<reference evidence="8 9" key="1">
    <citation type="submission" date="2024-01" db="EMBL/GenBank/DDBJ databases">
        <title>The genomes of 5 underutilized Papilionoideae crops provide insights into root nodulation and disease resistanc.</title>
        <authorList>
            <person name="Jiang F."/>
        </authorList>
    </citation>
    <scope>NUCLEOTIDE SEQUENCE [LARGE SCALE GENOMIC DNA]</scope>
    <source>
        <strain evidence="8">DUOXIRENSHENG_FW03</strain>
        <tissue evidence="8">Leaves</tissue>
    </source>
</reference>
<gene>
    <name evidence="8" type="ORF">VNO78_11396</name>
</gene>
<proteinExistence type="inferred from homology"/>
<dbReference type="SUPFAM" id="SSF81338">
    <property type="entry name" value="Aquaporin-like"/>
    <property type="match status" value="1"/>
</dbReference>
<evidence type="ECO:0000313" key="9">
    <source>
        <dbReference type="Proteomes" id="UP001386955"/>
    </source>
</evidence>
<comment type="similarity">
    <text evidence="6">Belongs to the MIP/aquaporin (TC 1.A.8) family.</text>
</comment>
<dbReference type="GO" id="GO:0016020">
    <property type="term" value="C:membrane"/>
    <property type="evidence" value="ECO:0007669"/>
    <property type="project" value="UniProtKB-SubCell"/>
</dbReference>
<protein>
    <submittedName>
        <fullName evidence="8">Uncharacterized protein</fullName>
    </submittedName>
</protein>
<evidence type="ECO:0000256" key="3">
    <source>
        <dbReference type="ARBA" id="ARBA00022692"/>
    </source>
</evidence>
<dbReference type="InterPro" id="IPR034294">
    <property type="entry name" value="Aquaporin_transptr"/>
</dbReference>
<keyword evidence="5 7" id="KW-0472">Membrane</keyword>
<comment type="caution">
    <text evidence="8">The sequence shown here is derived from an EMBL/GenBank/DDBJ whole genome shotgun (WGS) entry which is preliminary data.</text>
</comment>
<feature type="transmembrane region" description="Helical" evidence="7">
    <location>
        <begin position="73"/>
        <end position="95"/>
    </location>
</feature>
<feature type="transmembrane region" description="Helical" evidence="7">
    <location>
        <begin position="41"/>
        <end position="61"/>
    </location>
</feature>
<dbReference type="GO" id="GO:0015267">
    <property type="term" value="F:channel activity"/>
    <property type="evidence" value="ECO:0007669"/>
    <property type="project" value="InterPro"/>
</dbReference>
<dbReference type="PANTHER" id="PTHR45724">
    <property type="entry name" value="AQUAPORIN NIP2-1"/>
    <property type="match status" value="1"/>
</dbReference>
<organism evidence="8 9">
    <name type="scientific">Psophocarpus tetragonolobus</name>
    <name type="common">Winged bean</name>
    <name type="synonym">Dolichos tetragonolobus</name>
    <dbReference type="NCBI Taxonomy" id="3891"/>
    <lineage>
        <taxon>Eukaryota</taxon>
        <taxon>Viridiplantae</taxon>
        <taxon>Streptophyta</taxon>
        <taxon>Embryophyta</taxon>
        <taxon>Tracheophyta</taxon>
        <taxon>Spermatophyta</taxon>
        <taxon>Magnoliopsida</taxon>
        <taxon>eudicotyledons</taxon>
        <taxon>Gunneridae</taxon>
        <taxon>Pentapetalae</taxon>
        <taxon>rosids</taxon>
        <taxon>fabids</taxon>
        <taxon>Fabales</taxon>
        <taxon>Fabaceae</taxon>
        <taxon>Papilionoideae</taxon>
        <taxon>50 kb inversion clade</taxon>
        <taxon>NPAAA clade</taxon>
        <taxon>indigoferoid/millettioid clade</taxon>
        <taxon>Phaseoleae</taxon>
        <taxon>Psophocarpus</taxon>
    </lineage>
</organism>
<feature type="transmembrane region" description="Helical" evidence="7">
    <location>
        <begin position="188"/>
        <end position="207"/>
    </location>
</feature>
<evidence type="ECO:0000256" key="1">
    <source>
        <dbReference type="ARBA" id="ARBA00004141"/>
    </source>
</evidence>
<feature type="transmembrane region" description="Helical" evidence="7">
    <location>
        <begin position="227"/>
        <end position="248"/>
    </location>
</feature>
<name>A0AAN9XNE4_PSOTE</name>
<feature type="transmembrane region" description="Helical" evidence="7">
    <location>
        <begin position="158"/>
        <end position="176"/>
    </location>
</feature>